<dbReference type="InterPro" id="IPR027417">
    <property type="entry name" value="P-loop_NTPase"/>
</dbReference>
<proteinExistence type="predicted"/>
<dbReference type="InterPro" id="IPR000863">
    <property type="entry name" value="Sulfotransferase_dom"/>
</dbReference>
<dbReference type="SUPFAM" id="SSF52540">
    <property type="entry name" value="P-loop containing nucleoside triphosphate hydrolases"/>
    <property type="match status" value="1"/>
</dbReference>
<dbReference type="RefSeq" id="WP_105220015.1">
    <property type="nucleotide sequence ID" value="NZ_CAWNSU010000053.1"/>
</dbReference>
<feature type="domain" description="Sulfotransferase" evidence="1">
    <location>
        <begin position="12"/>
        <end position="232"/>
    </location>
</feature>
<keyword evidence="3" id="KW-1185">Reference proteome</keyword>
<dbReference type="InterPro" id="IPR052796">
    <property type="entry name" value="Nod_factor_sulfotransferase"/>
</dbReference>
<evidence type="ECO:0000259" key="1">
    <source>
        <dbReference type="Pfam" id="PF00685"/>
    </source>
</evidence>
<dbReference type="Gene3D" id="3.40.50.300">
    <property type="entry name" value="P-loop containing nucleotide triphosphate hydrolases"/>
    <property type="match status" value="1"/>
</dbReference>
<evidence type="ECO:0000313" key="3">
    <source>
        <dbReference type="Proteomes" id="UP000441797"/>
    </source>
</evidence>
<name>A0A6N8G2A4_9CHRO</name>
<dbReference type="EMBL" id="NAPY01000057">
    <property type="protein sequence ID" value="MUL39022.1"/>
    <property type="molecule type" value="Genomic_DNA"/>
</dbReference>
<protein>
    <recommendedName>
        <fullName evidence="1">Sulfotransferase domain-containing protein</fullName>
    </recommendedName>
</protein>
<dbReference type="PANTHER" id="PTHR32175:SF26">
    <property type="entry name" value="PROTEIN, PUTATIVE, EXPRESSED-RELATED"/>
    <property type="match status" value="1"/>
</dbReference>
<dbReference type="Proteomes" id="UP000441797">
    <property type="component" value="Unassembled WGS sequence"/>
</dbReference>
<dbReference type="PANTHER" id="PTHR32175">
    <property type="entry name" value="PROTEIN, PUTATIVE, EXPRESSED-RELATED"/>
    <property type="match status" value="1"/>
</dbReference>
<comment type="caution">
    <text evidence="2">The sequence shown here is derived from an EMBL/GenBank/DDBJ whole genome shotgun (WGS) entry which is preliminary data.</text>
</comment>
<sequence>MTTFKKPEIHSKFILVTTQRSGSTWVIDMLNSHPEIAAYGELFLNNGKGTPAWCGEKDIVFWNTYFENIKFPGKKIIKPLFIFNYLNQVYSQKYFIKSVGFKLMYQQMSKYRYGLLAYILFNKVSIIHLIRANHLDVILSQSAACVRGVYHSRDRENIEDVKINLDTLELVDRLKQQEKQICKAKNWYSNLGLPYMEVTYEDLATNKSTFNKILDFIGIEHQAMKLSSSLKKINPKSHAELIANYESVKATLQATHFYQFLR</sequence>
<dbReference type="Pfam" id="PF00685">
    <property type="entry name" value="Sulfotransfer_1"/>
    <property type="match status" value="1"/>
</dbReference>
<dbReference type="GO" id="GO:0008146">
    <property type="term" value="F:sulfotransferase activity"/>
    <property type="evidence" value="ECO:0007669"/>
    <property type="project" value="InterPro"/>
</dbReference>
<accession>A0A6N8G2A4</accession>
<dbReference type="OrthoDB" id="583349at2"/>
<reference evidence="2 3" key="1">
    <citation type="journal article" date="2019" name="Front. Microbiol.">
        <title>Genomic Features for Desiccation Tolerance and Sugar Biosynthesis in the Extremophile Gloeocapsopsis sp. UTEX B3054.</title>
        <authorList>
            <person name="Urrejola C."/>
            <person name="Alcorta J."/>
            <person name="Salas L."/>
            <person name="Vasquez M."/>
            <person name="Polz M.F."/>
            <person name="Vicuna R."/>
            <person name="Diez B."/>
        </authorList>
    </citation>
    <scope>NUCLEOTIDE SEQUENCE [LARGE SCALE GENOMIC DNA]</scope>
    <source>
        <strain evidence="2 3">1H9</strain>
    </source>
</reference>
<evidence type="ECO:0000313" key="2">
    <source>
        <dbReference type="EMBL" id="MUL39022.1"/>
    </source>
</evidence>
<gene>
    <name evidence="2" type="ORF">BWI75_22635</name>
</gene>
<dbReference type="AlphaFoldDB" id="A0A6N8G2A4"/>
<organism evidence="2 3">
    <name type="scientific">Gloeocapsopsis dulcis AAB1 = 1H9</name>
    <dbReference type="NCBI Taxonomy" id="1433147"/>
    <lineage>
        <taxon>Bacteria</taxon>
        <taxon>Bacillati</taxon>
        <taxon>Cyanobacteriota</taxon>
        <taxon>Cyanophyceae</taxon>
        <taxon>Oscillatoriophycideae</taxon>
        <taxon>Chroococcales</taxon>
        <taxon>Chroococcaceae</taxon>
        <taxon>Gloeocapsopsis</taxon>
        <taxon>Gloeocapsopsis dulcis</taxon>
    </lineage>
</organism>